<dbReference type="InterPro" id="IPR013154">
    <property type="entry name" value="ADH-like_N"/>
</dbReference>
<organism evidence="4 5">
    <name type="scientific">Streptomyces hundungensis</name>
    <dbReference type="NCBI Taxonomy" id="1077946"/>
    <lineage>
        <taxon>Bacteria</taxon>
        <taxon>Bacillati</taxon>
        <taxon>Actinomycetota</taxon>
        <taxon>Actinomycetes</taxon>
        <taxon>Kitasatosporales</taxon>
        <taxon>Streptomycetaceae</taxon>
        <taxon>Streptomyces</taxon>
    </lineage>
</organism>
<dbReference type="RefSeq" id="WP_120723105.1">
    <property type="nucleotide sequence ID" value="NZ_CP032698.1"/>
</dbReference>
<dbReference type="Gene3D" id="3.90.180.10">
    <property type="entry name" value="Medium-chain alcohol dehydrogenases, catalytic domain"/>
    <property type="match status" value="1"/>
</dbReference>
<dbReference type="GO" id="GO:0070402">
    <property type="term" value="F:NADPH binding"/>
    <property type="evidence" value="ECO:0007669"/>
    <property type="project" value="TreeGrafter"/>
</dbReference>
<evidence type="ECO:0000259" key="3">
    <source>
        <dbReference type="SMART" id="SM00829"/>
    </source>
</evidence>
<dbReference type="SMART" id="SM00829">
    <property type="entry name" value="PKS_ER"/>
    <property type="match status" value="1"/>
</dbReference>
<accession>A0A387HNV1</accession>
<feature type="domain" description="Enoyl reductase (ER)" evidence="3">
    <location>
        <begin position="10"/>
        <end position="308"/>
    </location>
</feature>
<dbReference type="InterPro" id="IPR036291">
    <property type="entry name" value="NAD(P)-bd_dom_sf"/>
</dbReference>
<gene>
    <name evidence="4" type="ORF">DWB77_04711</name>
</gene>
<protein>
    <submittedName>
        <fullName evidence="4">2-haloacrylate reductase</fullName>
        <ecNumber evidence="4">1.3.1.103</ecNumber>
    </submittedName>
</protein>
<dbReference type="Pfam" id="PF13602">
    <property type="entry name" value="ADH_zinc_N_2"/>
    <property type="match status" value="1"/>
</dbReference>
<dbReference type="SUPFAM" id="SSF50129">
    <property type="entry name" value="GroES-like"/>
    <property type="match status" value="1"/>
</dbReference>
<dbReference type="SUPFAM" id="SSF51735">
    <property type="entry name" value="NAD(P)-binding Rossmann-fold domains"/>
    <property type="match status" value="1"/>
</dbReference>
<dbReference type="EMBL" id="CP032698">
    <property type="protein sequence ID" value="AYG82532.1"/>
    <property type="molecule type" value="Genomic_DNA"/>
</dbReference>
<dbReference type="Pfam" id="PF08240">
    <property type="entry name" value="ADH_N"/>
    <property type="match status" value="1"/>
</dbReference>
<dbReference type="EC" id="1.3.1.103" evidence="4"/>
<evidence type="ECO:0000313" key="4">
    <source>
        <dbReference type="EMBL" id="AYG82532.1"/>
    </source>
</evidence>
<dbReference type="InterPro" id="IPR020843">
    <property type="entry name" value="ER"/>
</dbReference>
<dbReference type="GO" id="GO:0016651">
    <property type="term" value="F:oxidoreductase activity, acting on NAD(P)H"/>
    <property type="evidence" value="ECO:0007669"/>
    <property type="project" value="TreeGrafter"/>
</dbReference>
<dbReference type="CDD" id="cd05289">
    <property type="entry name" value="MDR_like_2"/>
    <property type="match status" value="1"/>
</dbReference>
<dbReference type="OrthoDB" id="9787435at2"/>
<keyword evidence="5" id="KW-1185">Reference proteome</keyword>
<dbReference type="PANTHER" id="PTHR48106">
    <property type="entry name" value="QUINONE OXIDOREDUCTASE PIG3-RELATED"/>
    <property type="match status" value="1"/>
</dbReference>
<dbReference type="PANTHER" id="PTHR48106:SF18">
    <property type="entry name" value="QUINONE OXIDOREDUCTASE PIG3"/>
    <property type="match status" value="1"/>
</dbReference>
<proteinExistence type="predicted"/>
<dbReference type="Proteomes" id="UP000271554">
    <property type="component" value="Chromosome"/>
</dbReference>
<dbReference type="KEGG" id="shun:DWB77_04711"/>
<keyword evidence="2 4" id="KW-0560">Oxidoreductase</keyword>
<evidence type="ECO:0000313" key="5">
    <source>
        <dbReference type="Proteomes" id="UP000271554"/>
    </source>
</evidence>
<sequence>MRAVAVTRYGAPEVLDVVELPVPTPGPGCLRIKTYAAAVNPADVMLRLGQLDPYLGALEGPYVPGMEVSGLVDEAPAESGFTRGDPVMAFVDPFTPHGGAQAEYVVVPLAHVVAVPDGLDLVAAAGLPMNALTAHQCLALLDLPAGATLAVTGATGALGGFTAQLAHHRGLTVIAAGDDADHDLLRALGVDVVVPRSGGIEAYRRAVPGGVDALVDAAVLGGAALGAVRDGGQMVRCRPAEPATERDITVHTASVLEYGPRREALGELAALAGAGHLTPRTAAVLDPADAWRAHRDLEKGGLRGRQLITFTTDGK</sequence>
<keyword evidence="1" id="KW-0521">NADP</keyword>
<reference evidence="4 5" key="1">
    <citation type="submission" date="2018-10" db="EMBL/GenBank/DDBJ databases">
        <title>Relationship between Morphology and Antimicrobial Activity in Streptomyces.</title>
        <authorList>
            <person name="Kang H.J."/>
            <person name="Kim S.B."/>
        </authorList>
    </citation>
    <scope>NUCLEOTIDE SEQUENCE [LARGE SCALE GENOMIC DNA]</scope>
    <source>
        <strain evidence="4 5">BH38</strain>
    </source>
</reference>
<dbReference type="Gene3D" id="3.40.50.720">
    <property type="entry name" value="NAD(P)-binding Rossmann-like Domain"/>
    <property type="match status" value="1"/>
</dbReference>
<dbReference type="InterPro" id="IPR011032">
    <property type="entry name" value="GroES-like_sf"/>
</dbReference>
<evidence type="ECO:0000256" key="2">
    <source>
        <dbReference type="ARBA" id="ARBA00023002"/>
    </source>
</evidence>
<evidence type="ECO:0000256" key="1">
    <source>
        <dbReference type="ARBA" id="ARBA00022857"/>
    </source>
</evidence>
<dbReference type="AlphaFoldDB" id="A0A387HNV1"/>
<name>A0A387HNV1_9ACTN</name>
<dbReference type="GO" id="GO:0102523">
    <property type="term" value="F:2-chloroacrylate reductase activity"/>
    <property type="evidence" value="ECO:0007669"/>
    <property type="project" value="UniProtKB-EC"/>
</dbReference>